<reference evidence="13 14" key="1">
    <citation type="submission" date="2020-01" db="EMBL/GenBank/DDBJ databases">
        <title>Genomes of bacteria type strains.</title>
        <authorList>
            <person name="Chen J."/>
            <person name="Zhu S."/>
            <person name="Yang J."/>
        </authorList>
    </citation>
    <scope>NUCLEOTIDE SEQUENCE [LARGE SCALE GENOMIC DNA]</scope>
    <source>
        <strain evidence="13 14">DSM 16655</strain>
    </source>
</reference>
<gene>
    <name evidence="9" type="primary">hmgA</name>
    <name evidence="13" type="ORF">GTW23_08515</name>
</gene>
<dbReference type="GO" id="GO:0004411">
    <property type="term" value="F:homogentisate 1,2-dioxygenase activity"/>
    <property type="evidence" value="ECO:0007669"/>
    <property type="project" value="UniProtKB-EC"/>
</dbReference>
<dbReference type="EMBL" id="JAAAML010000001">
    <property type="protein sequence ID" value="MCO6408212.1"/>
    <property type="molecule type" value="Genomic_DNA"/>
</dbReference>
<evidence type="ECO:0000256" key="9">
    <source>
        <dbReference type="HAMAP-Rule" id="MF_00334"/>
    </source>
</evidence>
<comment type="caution">
    <text evidence="9">Lacks conserved residue(s) required for the propagation of feature annotation.</text>
</comment>
<evidence type="ECO:0000256" key="1">
    <source>
        <dbReference type="ARBA" id="ARBA00001962"/>
    </source>
</evidence>
<dbReference type="InterPro" id="IPR046451">
    <property type="entry name" value="HgmA_C"/>
</dbReference>
<keyword evidence="7 9" id="KW-0408">Iron</keyword>
<feature type="active site" description="Proton acceptor" evidence="9">
    <location>
        <position position="290"/>
    </location>
</feature>
<keyword evidence="8 9" id="KW-0585">Phenylalanine catabolism</keyword>
<comment type="pathway">
    <text evidence="9">Amino-acid degradation; L-phenylalanine degradation; acetoacetate and fumarate from L-phenylalanine: step 4/6.</text>
</comment>
<name>A0ABT1CPS6_9HYPH</name>
<feature type="domain" description="Homogentisate 1,2-dioxygenase C-terminal" evidence="11">
    <location>
        <begin position="279"/>
        <end position="430"/>
    </location>
</feature>
<accession>A0ABT1CPS6</accession>
<dbReference type="InterPro" id="IPR014710">
    <property type="entry name" value="RmlC-like_jellyroll"/>
</dbReference>
<evidence type="ECO:0000256" key="3">
    <source>
        <dbReference type="ARBA" id="ARBA00022723"/>
    </source>
</evidence>
<evidence type="ECO:0000259" key="11">
    <source>
        <dbReference type="Pfam" id="PF04209"/>
    </source>
</evidence>
<evidence type="ECO:0000256" key="5">
    <source>
        <dbReference type="ARBA" id="ARBA00022964"/>
    </source>
</evidence>
<dbReference type="CDD" id="cd07000">
    <property type="entry name" value="cupin_HGO_N"/>
    <property type="match status" value="1"/>
</dbReference>
<dbReference type="EC" id="1.13.11.5" evidence="9 10"/>
<keyword evidence="3 9" id="KW-0479">Metal-binding</keyword>
<dbReference type="RefSeq" id="WP_252915394.1">
    <property type="nucleotide sequence ID" value="NZ_JAAAML010000001.1"/>
</dbReference>
<evidence type="ECO:0000256" key="2">
    <source>
        <dbReference type="ARBA" id="ARBA00007757"/>
    </source>
</evidence>
<dbReference type="Pfam" id="PF20510">
    <property type="entry name" value="HgmA_N"/>
    <property type="match status" value="1"/>
</dbReference>
<protein>
    <recommendedName>
        <fullName evidence="9 10">Homogentisate 1,2-dioxygenase</fullName>
        <shortName evidence="9">HGDO</shortName>
        <ecNumber evidence="9 10">1.13.11.5</ecNumber>
    </recommendedName>
    <alternativeName>
        <fullName evidence="9">Homogentisate oxygenase</fullName>
    </alternativeName>
    <alternativeName>
        <fullName evidence="9">Homogentisic acid oxidase</fullName>
    </alternativeName>
    <alternativeName>
        <fullName evidence="9">Homogentisicase</fullName>
    </alternativeName>
</protein>
<dbReference type="InterPro" id="IPR022950">
    <property type="entry name" value="Homogentis_dOase_bac"/>
</dbReference>
<keyword evidence="5 9" id="KW-0223">Dioxygenase</keyword>
<comment type="cofactor">
    <cofactor evidence="1 9">
        <name>Fe cation</name>
        <dbReference type="ChEBI" id="CHEBI:24875"/>
    </cofactor>
</comment>
<feature type="domain" description="Homogentisate 1,2-dioxygenase N-terminal" evidence="12">
    <location>
        <begin position="4"/>
        <end position="277"/>
    </location>
</feature>
<comment type="caution">
    <text evidence="13">The sequence shown here is derived from an EMBL/GenBank/DDBJ whole genome shotgun (WGS) entry which is preliminary data.</text>
</comment>
<dbReference type="InterPro" id="IPR046452">
    <property type="entry name" value="HgmA_N"/>
</dbReference>
<dbReference type="HAMAP" id="MF_00334">
    <property type="entry name" value="Homogentis_dioxygen"/>
    <property type="match status" value="1"/>
</dbReference>
<comment type="similarity">
    <text evidence="2 9">Belongs to the homogentisate dioxygenase family.</text>
</comment>
<dbReference type="InterPro" id="IPR005708">
    <property type="entry name" value="Homogentis_dOase"/>
</dbReference>
<dbReference type="SUPFAM" id="SSF51182">
    <property type="entry name" value="RmlC-like cupins"/>
    <property type="match status" value="1"/>
</dbReference>
<keyword evidence="6 9" id="KW-0560">Oxidoreductase</keyword>
<evidence type="ECO:0000256" key="10">
    <source>
        <dbReference type="NCBIfam" id="TIGR01015"/>
    </source>
</evidence>
<evidence type="ECO:0000256" key="8">
    <source>
        <dbReference type="ARBA" id="ARBA00023232"/>
    </source>
</evidence>
<dbReference type="PANTHER" id="PTHR11056:SF0">
    <property type="entry name" value="HOMOGENTISATE 1,2-DIOXYGENASE"/>
    <property type="match status" value="1"/>
</dbReference>
<evidence type="ECO:0000259" key="12">
    <source>
        <dbReference type="Pfam" id="PF20510"/>
    </source>
</evidence>
<evidence type="ECO:0000256" key="6">
    <source>
        <dbReference type="ARBA" id="ARBA00023002"/>
    </source>
</evidence>
<comment type="subunit">
    <text evidence="9">Hexamer; dimer of trimers.</text>
</comment>
<dbReference type="Pfam" id="PF04209">
    <property type="entry name" value="HgmA_C"/>
    <property type="match status" value="1"/>
</dbReference>
<organism evidence="13 14">
    <name type="scientific">Hoeflea alexandrii</name>
    <dbReference type="NCBI Taxonomy" id="288436"/>
    <lineage>
        <taxon>Bacteria</taxon>
        <taxon>Pseudomonadati</taxon>
        <taxon>Pseudomonadota</taxon>
        <taxon>Alphaproteobacteria</taxon>
        <taxon>Hyphomicrobiales</taxon>
        <taxon>Rhizobiaceae</taxon>
        <taxon>Hoeflea</taxon>
    </lineage>
</organism>
<dbReference type="InterPro" id="IPR011051">
    <property type="entry name" value="RmlC_Cupin_sf"/>
</dbReference>
<dbReference type="Gene3D" id="2.60.120.10">
    <property type="entry name" value="Jelly Rolls"/>
    <property type="match status" value="1"/>
</dbReference>
<feature type="binding site" evidence="9">
    <location>
        <position position="369"/>
    </location>
    <ligand>
        <name>homogentisate</name>
        <dbReference type="ChEBI" id="CHEBI:16169"/>
    </ligand>
</feature>
<evidence type="ECO:0000256" key="7">
    <source>
        <dbReference type="ARBA" id="ARBA00023004"/>
    </source>
</evidence>
<comment type="catalytic activity">
    <reaction evidence="9">
        <text>homogentisate + O2 = 4-maleylacetoacetate + H(+)</text>
        <dbReference type="Rhea" id="RHEA:15449"/>
        <dbReference type="ChEBI" id="CHEBI:15378"/>
        <dbReference type="ChEBI" id="CHEBI:15379"/>
        <dbReference type="ChEBI" id="CHEBI:16169"/>
        <dbReference type="ChEBI" id="CHEBI:17105"/>
        <dbReference type="EC" id="1.13.11.5"/>
    </reaction>
</comment>
<proteinExistence type="inferred from homology"/>
<evidence type="ECO:0000256" key="4">
    <source>
        <dbReference type="ARBA" id="ARBA00022878"/>
    </source>
</evidence>
<dbReference type="NCBIfam" id="TIGR01015">
    <property type="entry name" value="hmgA"/>
    <property type="match status" value="1"/>
</dbReference>
<sequence length="443" mass="49358">MSLAYMPGFGNDFETESLPGALPQGQNSPQRCAYGLYAEQLSGSPFTAPRGTNERSWLYRIRPSVRHTTDFRVIDRPYWRSAPAQDSGILSLGQRRWDPTPYPDGDVHFLDSLHTITTAGDVVGQAGMATHIYALTADMEDDYFFNADGEMMIVPQEGALTVFTEMGIIEVAPLEIVVLPRGMMFKVMRGEGVERARGYVCENYGAKFTLPERGPIGANCLANPRDFKTPVAAYEDKETTCLVHIKWCGVFHVTAIGHSPLDVVAWHGNYAPYKYDLRTYSPVGAIGFDHPDPSIFTVLTAPSGEAGTANIDFVIFPPRWMVAEHSFRPPWYHRNIMSEFMGLIEGQYDAKEEGFVPGGMSLHNMMMPHGPDHDAFEKASTVDLKPVKLSDTMAFMFETRFPQMVTRYAAELETLQNGYVNCWEGIERKFDGTPEAGGWSGAK</sequence>
<evidence type="ECO:0000313" key="13">
    <source>
        <dbReference type="EMBL" id="MCO6408212.1"/>
    </source>
</evidence>
<dbReference type="PANTHER" id="PTHR11056">
    <property type="entry name" value="HOMOGENTISATE 1,2-DIOXYGENASE"/>
    <property type="match status" value="1"/>
</dbReference>
<comment type="function">
    <text evidence="9">Involved in the catabolism of homogentisate (2,5-dihydroxyphenylacetate or 2,5-OH-PhAc), a central intermediate in the degradation of phenylalanine and tyrosine. Catalyzes the oxidative ring cleavage of the aromatic ring of homogentisate to yield maleylacetoacetate.</text>
</comment>
<evidence type="ECO:0000313" key="14">
    <source>
        <dbReference type="Proteomes" id="UP001320715"/>
    </source>
</evidence>
<dbReference type="Proteomes" id="UP001320715">
    <property type="component" value="Unassembled WGS sequence"/>
</dbReference>
<keyword evidence="4 9" id="KW-0828">Tyrosine catabolism</keyword>
<keyword evidence="14" id="KW-1185">Reference proteome</keyword>